<dbReference type="PANTHER" id="PTHR22603">
    <property type="entry name" value="CHOLINE/ETHANOALAMINE KINASE"/>
    <property type="match status" value="1"/>
</dbReference>
<dbReference type="SUPFAM" id="SSF56112">
    <property type="entry name" value="Protein kinase-like (PK-like)"/>
    <property type="match status" value="1"/>
</dbReference>
<reference evidence="5 6" key="1">
    <citation type="submission" date="2020-11" db="EMBL/GenBank/DDBJ databases">
        <authorList>
            <person name="Wallbank WR R."/>
            <person name="Pardo Diaz C."/>
            <person name="Kozak K."/>
            <person name="Martin S."/>
            <person name="Jiggins C."/>
            <person name="Moest M."/>
            <person name="Warren A I."/>
            <person name="Generalovic N T."/>
            <person name="Byers J.R.P. K."/>
            <person name="Montejo-Kovacevich G."/>
            <person name="Yen C E."/>
        </authorList>
    </citation>
    <scope>NUCLEOTIDE SEQUENCE [LARGE SCALE GENOMIC DNA]</scope>
</reference>
<keyword evidence="6" id="KW-1185">Reference proteome</keyword>
<dbReference type="FunCoup" id="A0A7R8USK1">
    <property type="interactions" value="439"/>
</dbReference>
<organism evidence="5 6">
    <name type="scientific">Hermetia illucens</name>
    <name type="common">Black soldier fly</name>
    <dbReference type="NCBI Taxonomy" id="343691"/>
    <lineage>
        <taxon>Eukaryota</taxon>
        <taxon>Metazoa</taxon>
        <taxon>Ecdysozoa</taxon>
        <taxon>Arthropoda</taxon>
        <taxon>Hexapoda</taxon>
        <taxon>Insecta</taxon>
        <taxon>Pterygota</taxon>
        <taxon>Neoptera</taxon>
        <taxon>Endopterygota</taxon>
        <taxon>Diptera</taxon>
        <taxon>Brachycera</taxon>
        <taxon>Stratiomyomorpha</taxon>
        <taxon>Stratiomyidae</taxon>
        <taxon>Hermetiinae</taxon>
        <taxon>Hermetia</taxon>
    </lineage>
</organism>
<evidence type="ECO:0000256" key="2">
    <source>
        <dbReference type="ARBA" id="ARBA00023264"/>
    </source>
</evidence>
<keyword evidence="1" id="KW-0444">Lipid biosynthesis</keyword>
<comment type="similarity">
    <text evidence="3">Belongs to the choline/ethanolamine kinase family.</text>
</comment>
<dbReference type="EMBL" id="LR899011">
    <property type="protein sequence ID" value="CAD7085768.1"/>
    <property type="molecule type" value="Genomic_DNA"/>
</dbReference>
<dbReference type="GO" id="GO:0005737">
    <property type="term" value="C:cytoplasm"/>
    <property type="evidence" value="ECO:0007669"/>
    <property type="project" value="TreeGrafter"/>
</dbReference>
<keyword evidence="1" id="KW-0443">Lipid metabolism</keyword>
<evidence type="ECO:0000256" key="1">
    <source>
        <dbReference type="ARBA" id="ARBA00023209"/>
    </source>
</evidence>
<dbReference type="GO" id="GO:0004103">
    <property type="term" value="F:choline kinase activity"/>
    <property type="evidence" value="ECO:0007669"/>
    <property type="project" value="TreeGrafter"/>
</dbReference>
<dbReference type="AlphaFoldDB" id="A0A7R8USK1"/>
<dbReference type="PANTHER" id="PTHR22603:SF93">
    <property type="entry name" value="RE24176P"/>
    <property type="match status" value="1"/>
</dbReference>
<evidence type="ECO:0000313" key="5">
    <source>
        <dbReference type="EMBL" id="CAD7085768.1"/>
    </source>
</evidence>
<dbReference type="CDD" id="cd05156">
    <property type="entry name" value="ChoK_euk"/>
    <property type="match status" value="1"/>
</dbReference>
<dbReference type="InterPro" id="IPR011009">
    <property type="entry name" value="Kinase-like_dom_sf"/>
</dbReference>
<gene>
    <name evidence="5" type="ORF">HERILL_LOCUS8588</name>
</gene>
<dbReference type="Pfam" id="PF01633">
    <property type="entry name" value="Choline_kinase"/>
    <property type="match status" value="1"/>
</dbReference>
<evidence type="ECO:0000313" key="6">
    <source>
        <dbReference type="Proteomes" id="UP000594454"/>
    </source>
</evidence>
<keyword evidence="1" id="KW-0594">Phospholipid biosynthesis</keyword>
<keyword evidence="2" id="KW-1208">Phospholipid metabolism</keyword>
<proteinExistence type="inferred from homology"/>
<dbReference type="InParanoid" id="A0A7R8USK1"/>
<dbReference type="GO" id="GO:0004305">
    <property type="term" value="F:ethanolamine kinase activity"/>
    <property type="evidence" value="ECO:0007669"/>
    <property type="project" value="TreeGrafter"/>
</dbReference>
<sequence length="458" mass="52864">MREVAARICRDYLHGAWKTVNAEDIKFRRISGGLSNFLYYVSLPDGFDNNNSASTISQQSIKRLRRDSSQQEGEPKEVLLRIYGQSHGDSAMLTELVVFTLLSERNLGPKLHGIFPGGRIEQYIPARPLKTGELAKPGISMKIAAKMAKIHSLNLPISKEPEWMWKSMGRWLKNIKTVFETTKHDCSPHNRDIIQEIRKTDLSKEVEWLKSVIESSNYPVLFCHNDLQEGNILVKGLPESDERLMPRDTLSSEHGAMANGHTRPRRNDIEAYDNGSKDILNGNISENLIINGASEVVSADASMINGIQLDDDEEDCDLELIIIDYEYCAYNYRGFDIANHFVEWTIDYTSKEFPYFYHSVNKYPTIKQREDFIVQYLRTIKDSDTYVPSQEELDEINEEISCFTMASHLFWALWAIVNVHQVIEFGYWDYALSRLREYLVKKKEFISLYRAHKPLDPK</sequence>
<feature type="region of interest" description="Disordered" evidence="4">
    <location>
        <begin position="251"/>
        <end position="270"/>
    </location>
</feature>
<evidence type="ECO:0000256" key="3">
    <source>
        <dbReference type="ARBA" id="ARBA00038211"/>
    </source>
</evidence>
<protein>
    <recommendedName>
        <fullName evidence="7">Choline kinase</fullName>
    </recommendedName>
</protein>
<name>A0A7R8USK1_HERIL</name>
<accession>A0A7R8USK1</accession>
<evidence type="ECO:0008006" key="7">
    <source>
        <dbReference type="Google" id="ProtNLM"/>
    </source>
</evidence>
<dbReference type="Proteomes" id="UP000594454">
    <property type="component" value="Chromosome 3"/>
</dbReference>
<evidence type="ECO:0000256" key="4">
    <source>
        <dbReference type="SAM" id="MobiDB-lite"/>
    </source>
</evidence>
<dbReference type="Gene3D" id="3.30.200.20">
    <property type="entry name" value="Phosphorylase Kinase, domain 1"/>
    <property type="match status" value="1"/>
</dbReference>
<dbReference type="Gene3D" id="3.90.1200.10">
    <property type="match status" value="2"/>
</dbReference>
<dbReference type="OrthoDB" id="3649325at2759"/>
<dbReference type="GO" id="GO:0006646">
    <property type="term" value="P:phosphatidylethanolamine biosynthetic process"/>
    <property type="evidence" value="ECO:0007669"/>
    <property type="project" value="TreeGrafter"/>
</dbReference>